<accession>A0A8H8R032</accession>
<dbReference type="AlphaFoldDB" id="A0A8H8R032"/>
<dbReference type="EMBL" id="QGMH01000081">
    <property type="protein sequence ID" value="TVY25953.1"/>
    <property type="molecule type" value="Genomic_DNA"/>
</dbReference>
<organism evidence="2 3">
    <name type="scientific">Lachnellula hyalina</name>
    <dbReference type="NCBI Taxonomy" id="1316788"/>
    <lineage>
        <taxon>Eukaryota</taxon>
        <taxon>Fungi</taxon>
        <taxon>Dikarya</taxon>
        <taxon>Ascomycota</taxon>
        <taxon>Pezizomycotina</taxon>
        <taxon>Leotiomycetes</taxon>
        <taxon>Helotiales</taxon>
        <taxon>Lachnaceae</taxon>
        <taxon>Lachnellula</taxon>
    </lineage>
</organism>
<gene>
    <name evidence="2" type="ORF">LHYA1_G005873</name>
</gene>
<keyword evidence="3" id="KW-1185">Reference proteome</keyword>
<name>A0A8H8R032_9HELO</name>
<dbReference type="RefSeq" id="XP_031004741.1">
    <property type="nucleotide sequence ID" value="XM_031150817.1"/>
</dbReference>
<dbReference type="OrthoDB" id="5194044at2759"/>
<sequence>MCWPWADVYLEEEPKDKQRKPKRVNYYDPHKLPDEHPPSSHSNYSTKTASILNLTFPNNPPPKNHTLAMTVAEENFQPQTRDTTNGPNLHTYIPRSDGAIMVGSIAYFPEGYVPAAAAVPTIPVVVQPSQPALVGQQPVNYPVAMPMPMLPQQPQPIYQQQPYMAQPQPAYYGPGFQQPPFGTIGHTGGEIMAQQIQMAGHLEMDKPQEMKPADDDKFRFYWVRELDNTWSQRNRLTIDSGDIGDVRWYAKDGSFYAVRLPMS</sequence>
<proteinExistence type="predicted"/>
<dbReference type="GeneID" id="41986071"/>
<evidence type="ECO:0000313" key="2">
    <source>
        <dbReference type="EMBL" id="TVY25953.1"/>
    </source>
</evidence>
<evidence type="ECO:0000313" key="3">
    <source>
        <dbReference type="Proteomes" id="UP000431533"/>
    </source>
</evidence>
<dbReference type="Proteomes" id="UP000431533">
    <property type="component" value="Unassembled WGS sequence"/>
</dbReference>
<reference evidence="2 3" key="1">
    <citation type="submission" date="2018-05" db="EMBL/GenBank/DDBJ databases">
        <title>Genome sequencing and assembly of the regulated plant pathogen Lachnellula willkommii and related sister species for the development of diagnostic species identification markers.</title>
        <authorList>
            <person name="Giroux E."/>
            <person name="Bilodeau G."/>
        </authorList>
    </citation>
    <scope>NUCLEOTIDE SEQUENCE [LARGE SCALE GENOMIC DNA]</scope>
    <source>
        <strain evidence="2 3">CBS 185.66</strain>
    </source>
</reference>
<evidence type="ECO:0000256" key="1">
    <source>
        <dbReference type="SAM" id="MobiDB-lite"/>
    </source>
</evidence>
<feature type="compositionally biased region" description="Basic and acidic residues" evidence="1">
    <location>
        <begin position="28"/>
        <end position="38"/>
    </location>
</feature>
<comment type="caution">
    <text evidence="2">The sequence shown here is derived from an EMBL/GenBank/DDBJ whole genome shotgun (WGS) entry which is preliminary data.</text>
</comment>
<feature type="region of interest" description="Disordered" evidence="1">
    <location>
        <begin position="13"/>
        <end position="45"/>
    </location>
</feature>
<protein>
    <submittedName>
        <fullName evidence="2">Uncharacterized protein</fullName>
    </submittedName>
</protein>